<evidence type="ECO:0008006" key="4">
    <source>
        <dbReference type="Google" id="ProtNLM"/>
    </source>
</evidence>
<evidence type="ECO:0000313" key="2">
    <source>
        <dbReference type="EMBL" id="KKR88689.1"/>
    </source>
</evidence>
<dbReference type="AlphaFoldDB" id="A0A0G0UIR8"/>
<proteinExistence type="predicted"/>
<feature type="chain" id="PRO_5002534725" description="Peptidase M30, hyicolysin" evidence="1">
    <location>
        <begin position="29"/>
        <end position="548"/>
    </location>
</feature>
<dbReference type="EMBL" id="LCAK01000004">
    <property type="protein sequence ID" value="KKR88689.1"/>
    <property type="molecule type" value="Genomic_DNA"/>
</dbReference>
<dbReference type="Proteomes" id="UP000033918">
    <property type="component" value="Unassembled WGS sequence"/>
</dbReference>
<comment type="caution">
    <text evidence="2">The sequence shown here is derived from an EMBL/GenBank/DDBJ whole genome shotgun (WGS) entry which is preliminary data.</text>
</comment>
<accession>A0A0G0UIR8</accession>
<name>A0A0G0UIR8_9BACT</name>
<gene>
    <name evidence="2" type="ORF">UU38_C0004G0051</name>
</gene>
<protein>
    <recommendedName>
        <fullName evidence="4">Peptidase M30, hyicolysin</fullName>
    </recommendedName>
</protein>
<evidence type="ECO:0000313" key="3">
    <source>
        <dbReference type="Proteomes" id="UP000033918"/>
    </source>
</evidence>
<organism evidence="2 3">
    <name type="scientific">Candidatus Wolfebacteria bacterium GW2011_GWB1_41_12</name>
    <dbReference type="NCBI Taxonomy" id="1619006"/>
    <lineage>
        <taxon>Bacteria</taxon>
        <taxon>Candidatus Wolfeibacteriota</taxon>
    </lineage>
</organism>
<reference evidence="2 3" key="1">
    <citation type="journal article" date="2015" name="Nature">
        <title>rRNA introns, odd ribosomes, and small enigmatic genomes across a large radiation of phyla.</title>
        <authorList>
            <person name="Brown C.T."/>
            <person name="Hug L.A."/>
            <person name="Thomas B.C."/>
            <person name="Sharon I."/>
            <person name="Castelle C.J."/>
            <person name="Singh A."/>
            <person name="Wilkins M.J."/>
            <person name="Williams K.H."/>
            <person name="Banfield J.F."/>
        </authorList>
    </citation>
    <scope>NUCLEOTIDE SEQUENCE [LARGE SCALE GENOMIC DNA]</scope>
</reference>
<keyword evidence="1" id="KW-0732">Signal</keyword>
<evidence type="ECO:0000256" key="1">
    <source>
        <dbReference type="SAM" id="SignalP"/>
    </source>
</evidence>
<sequence length="548" mass="62284">MVKRNLKVFVLCLALTVPLLFNVGDAFADTLGQRTQFSTNAQYDASGRSQINATLRAISDKAYFYVDDKYWTDLTPSGQSRFSDAISKLSNEFDELIYPKSTNYWGFEENPGIDGDPRITVLIEDMKSGFGGYFLTINGYARSEAPGSNQREMLYLNADSAFNPQINIFLGHEFQHLISFAQKENKYQVDEEVWLNELRSEYASDVIGYSSQSADSVLAKRIESFKQSPSDSLTEWPNVSLDYSQVALFGRYIAGHYPDILKETIFSSGRGASSINDFLARHGYKERFEDIFGLWAAANYFNSPSLDPRLTYKQDILKNIKIGPTRSTSVTEGTSYNFSYTLGPWQAYWHQIYNDSDNKKAIKITFDAGMKIMYVDNLGRLGLITSPAFVTNPSDGALRNFLLIPFHDQTGSRNLSVSLSYTDEMPTGLFGVTLENGMLVHKQGEPELYVIEGRYKRYLRPEIIKMYGHLDPTKAIVLDSKTFDSYISANYVRYVNDQKVYAVWPDGTKHWLRMSANTFTETGRDWNSIFIINEHELNAYKTGSDITR</sequence>
<feature type="signal peptide" evidence="1">
    <location>
        <begin position="1"/>
        <end position="28"/>
    </location>
</feature>